<organism evidence="1 2">
    <name type="scientific">Pseudonocardia endophytica</name>
    <dbReference type="NCBI Taxonomy" id="401976"/>
    <lineage>
        <taxon>Bacteria</taxon>
        <taxon>Bacillati</taxon>
        <taxon>Actinomycetota</taxon>
        <taxon>Actinomycetes</taxon>
        <taxon>Pseudonocardiales</taxon>
        <taxon>Pseudonocardiaceae</taxon>
        <taxon>Pseudonocardia</taxon>
    </lineage>
</organism>
<evidence type="ECO:0000313" key="2">
    <source>
        <dbReference type="Proteomes" id="UP000295560"/>
    </source>
</evidence>
<keyword evidence="2" id="KW-1185">Reference proteome</keyword>
<reference evidence="1 2" key="1">
    <citation type="submission" date="2019-03" db="EMBL/GenBank/DDBJ databases">
        <title>Sequencing the genomes of 1000 actinobacteria strains.</title>
        <authorList>
            <person name="Klenk H.-P."/>
        </authorList>
    </citation>
    <scope>NUCLEOTIDE SEQUENCE [LARGE SCALE GENOMIC DNA]</scope>
    <source>
        <strain evidence="1 2">DSM 44969</strain>
    </source>
</reference>
<sequence length="114" mass="12416">MSAARPYDETIDYLRRYAAEDWLSLATVLVWANGVAGADATVSQIVDMTVRMSGDLIAGGAPAGDLVADDRDFVPWPGGSTAQLERIRSGLSPFVIRDEIPADFEICWFHKIDA</sequence>
<proteinExistence type="predicted"/>
<name>A0A4R1HEJ7_PSEEN</name>
<protein>
    <submittedName>
        <fullName evidence="1">Uncharacterized protein</fullName>
    </submittedName>
</protein>
<dbReference type="OrthoDB" id="4235802at2"/>
<evidence type="ECO:0000313" key="1">
    <source>
        <dbReference type="EMBL" id="TCK20028.1"/>
    </source>
</evidence>
<gene>
    <name evidence="1" type="ORF">EV378_3976</name>
</gene>
<dbReference type="AlphaFoldDB" id="A0A4R1HEJ7"/>
<dbReference type="RefSeq" id="WP_132428476.1">
    <property type="nucleotide sequence ID" value="NZ_SMFZ01000002.1"/>
</dbReference>
<comment type="caution">
    <text evidence="1">The sequence shown here is derived from an EMBL/GenBank/DDBJ whole genome shotgun (WGS) entry which is preliminary data.</text>
</comment>
<dbReference type="EMBL" id="SMFZ01000002">
    <property type="protein sequence ID" value="TCK20028.1"/>
    <property type="molecule type" value="Genomic_DNA"/>
</dbReference>
<accession>A0A4R1HEJ7</accession>
<dbReference type="Proteomes" id="UP000295560">
    <property type="component" value="Unassembled WGS sequence"/>
</dbReference>